<dbReference type="eggNOG" id="COG1716">
    <property type="taxonomic scope" value="Bacteria"/>
</dbReference>
<dbReference type="EMBL" id="JFYO01000006">
    <property type="protein sequence ID" value="EZP26895.1"/>
    <property type="molecule type" value="Genomic_DNA"/>
</dbReference>
<dbReference type="PATRIC" id="fig|273677.3.peg.2081"/>
<dbReference type="Proteomes" id="UP000024001">
    <property type="component" value="Unassembled WGS sequence"/>
</dbReference>
<comment type="caution">
    <text evidence="1">The sequence shown here is derived from an EMBL/GenBank/DDBJ whole genome shotgun (WGS) entry which is preliminary data.</text>
</comment>
<dbReference type="GeneID" id="91432220"/>
<dbReference type="KEGG" id="moo:BWL13_01848"/>
<dbReference type="RefSeq" id="WP_235186122.1">
    <property type="nucleotide sequence ID" value="NZ_CP031421.1"/>
</dbReference>
<sequence>MTESIELTAETDAAELGIEFCGEWFHPTPGETYSIGRDADLVIDTNPYLHRRLLEIESAQGMWWLTNTGRSISVALATADGAYQAMLGPGTRVPLVFPELVVMFTAGAYTYEFTIRNGAARFTGRGSALDGDSTDGGTTIGAVPLTATQRLLLIALCEPILRGGMMGSSQIPTSAKAAERLGWPLTTFNRKLDNVCDKFDREGVQGLRGGAGKLATNRRARLVEHAVLSRLVTAADLPLLDDAQPADR</sequence>
<name>A0A031FTE0_9MICO</name>
<dbReference type="AlphaFoldDB" id="A0A031FTE0"/>
<reference evidence="1 2" key="1">
    <citation type="submission" date="2014-03" db="EMBL/GenBank/DDBJ databases">
        <title>Draft Genome Sequences of 13 Willow Endophytes.</title>
        <authorList>
            <person name="Gan H.Y."/>
            <person name="Gan H.M."/>
            <person name="Savka M.A."/>
            <person name="Hudson A.O."/>
        </authorList>
    </citation>
    <scope>NUCLEOTIDE SEQUENCE [LARGE SCALE GENOMIC DNA]</scope>
    <source>
        <strain evidence="1 2">RIT293</strain>
    </source>
</reference>
<protein>
    <submittedName>
        <fullName evidence="1">Dipeptidase</fullName>
    </submittedName>
</protein>
<evidence type="ECO:0000313" key="1">
    <source>
        <dbReference type="EMBL" id="EZP26895.1"/>
    </source>
</evidence>
<keyword evidence="2" id="KW-1185">Reference proteome</keyword>
<organism evidence="1 2">
    <name type="scientific">Microbacterium oleivorans</name>
    <dbReference type="NCBI Taxonomy" id="273677"/>
    <lineage>
        <taxon>Bacteria</taxon>
        <taxon>Bacillati</taxon>
        <taxon>Actinomycetota</taxon>
        <taxon>Actinomycetes</taxon>
        <taxon>Micrococcales</taxon>
        <taxon>Microbacteriaceae</taxon>
        <taxon>Microbacterium</taxon>
    </lineage>
</organism>
<proteinExistence type="predicted"/>
<evidence type="ECO:0000313" key="2">
    <source>
        <dbReference type="Proteomes" id="UP000024001"/>
    </source>
</evidence>
<gene>
    <name evidence="1" type="ORF">BW34_02097</name>
</gene>
<accession>A0A031FTE0</accession>